<evidence type="ECO:0000313" key="2">
    <source>
        <dbReference type="EnsemblMetazoa" id="GAUT025679-PA"/>
    </source>
</evidence>
<dbReference type="EnsemblMetazoa" id="GAUT025679-RA">
    <property type="protein sequence ID" value="GAUT025679-PA"/>
    <property type="gene ID" value="GAUT025679"/>
</dbReference>
<evidence type="ECO:0000313" key="3">
    <source>
        <dbReference type="Proteomes" id="UP000078200"/>
    </source>
</evidence>
<dbReference type="VEuPathDB" id="VectorBase:GAUT025679"/>
<feature type="compositionally biased region" description="Low complexity" evidence="1">
    <location>
        <begin position="15"/>
        <end position="29"/>
    </location>
</feature>
<accession>A0A1A9V4J6</accession>
<reference evidence="2" key="1">
    <citation type="submission" date="2020-05" db="UniProtKB">
        <authorList>
            <consortium name="EnsemblMetazoa"/>
        </authorList>
    </citation>
    <scope>IDENTIFICATION</scope>
    <source>
        <strain evidence="2">TTRI</strain>
    </source>
</reference>
<sequence>MAPAFVNASLSFSASSLGASSSSSSAEAPAGPPTGPGANCGDTKAVSGKFNLFFNNELNSDTSSKFNAAILLTMLSNFGLTGFSSPSVAAGAASVDNKRKAERSVI</sequence>
<evidence type="ECO:0000256" key="1">
    <source>
        <dbReference type="SAM" id="MobiDB-lite"/>
    </source>
</evidence>
<proteinExistence type="predicted"/>
<organism evidence="2 3">
    <name type="scientific">Glossina austeni</name>
    <name type="common">Savannah tsetse fly</name>
    <dbReference type="NCBI Taxonomy" id="7395"/>
    <lineage>
        <taxon>Eukaryota</taxon>
        <taxon>Metazoa</taxon>
        <taxon>Ecdysozoa</taxon>
        <taxon>Arthropoda</taxon>
        <taxon>Hexapoda</taxon>
        <taxon>Insecta</taxon>
        <taxon>Pterygota</taxon>
        <taxon>Neoptera</taxon>
        <taxon>Endopterygota</taxon>
        <taxon>Diptera</taxon>
        <taxon>Brachycera</taxon>
        <taxon>Muscomorpha</taxon>
        <taxon>Hippoboscoidea</taxon>
        <taxon>Glossinidae</taxon>
        <taxon>Glossina</taxon>
    </lineage>
</organism>
<dbReference type="AlphaFoldDB" id="A0A1A9V4J6"/>
<dbReference type="Proteomes" id="UP000078200">
    <property type="component" value="Unassembled WGS sequence"/>
</dbReference>
<feature type="region of interest" description="Disordered" evidence="1">
    <location>
        <begin position="15"/>
        <end position="42"/>
    </location>
</feature>
<keyword evidence="3" id="KW-1185">Reference proteome</keyword>
<name>A0A1A9V4J6_GLOAU</name>
<protein>
    <submittedName>
        <fullName evidence="2">Uncharacterized protein</fullName>
    </submittedName>
</protein>